<dbReference type="PANTHER" id="PTHR13696:SF96">
    <property type="entry name" value="COBQ_COBB_MIND_PARA NUCLEOTIDE BINDING DOMAIN-CONTAINING PROTEIN"/>
    <property type="match status" value="1"/>
</dbReference>
<accession>Q89DQ4</accession>
<reference evidence="3" key="1">
    <citation type="journal article" date="2002" name="DNA Res.">
        <title>Complete genomic sequence of nitrogen-fixing symbiotic bacterium Bradyrhizobium japonicum USDA110.</title>
        <authorList>
            <person name="Kaneko T."/>
            <person name="Nakamura Y."/>
            <person name="Sato S."/>
            <person name="Minamisawa K."/>
            <person name="Uchiumi T."/>
            <person name="Sasamoto S."/>
            <person name="Watanabe A."/>
            <person name="Idesawa K."/>
            <person name="Iriguchi M."/>
            <person name="Kawashima K."/>
            <person name="Kohara M."/>
            <person name="Matsumoto M."/>
            <person name="Shimpo S."/>
            <person name="Tsuruoka H."/>
            <person name="Wada T."/>
            <person name="Yamada M."/>
            <person name="Tabata S."/>
        </authorList>
    </citation>
    <scope>NUCLEOTIDE SEQUENCE [LARGE SCALE GENOMIC DNA]</scope>
    <source>
        <strain evidence="3">JCM 10833 / BCRC 13528 / IAM 13628 / NBRC 14792 / USDA 110</strain>
    </source>
</reference>
<keyword evidence="3" id="KW-1185">Reference proteome</keyword>
<organism evidence="2 3">
    <name type="scientific">Bradyrhizobium diazoefficiens (strain JCM 10833 / BCRC 13528 / IAM 13628 / NBRC 14792 / USDA 110)</name>
    <dbReference type="NCBI Taxonomy" id="224911"/>
    <lineage>
        <taxon>Bacteria</taxon>
        <taxon>Pseudomonadati</taxon>
        <taxon>Pseudomonadota</taxon>
        <taxon>Alphaproteobacteria</taxon>
        <taxon>Hyphomicrobiales</taxon>
        <taxon>Nitrobacteraceae</taxon>
        <taxon>Bradyrhizobium</taxon>
    </lineage>
</organism>
<feature type="domain" description="CobQ/CobB/MinD/ParA nucleotide binding" evidence="1">
    <location>
        <begin position="53"/>
        <end position="228"/>
    </location>
</feature>
<dbReference type="CDD" id="cd02042">
    <property type="entry name" value="ParAB_family"/>
    <property type="match status" value="1"/>
</dbReference>
<dbReference type="PANTHER" id="PTHR13696">
    <property type="entry name" value="P-LOOP CONTAINING NUCLEOSIDE TRIPHOSPHATE HYDROLASE"/>
    <property type="match status" value="1"/>
</dbReference>
<gene>
    <name evidence="2" type="ordered locus">bll7385</name>
</gene>
<dbReference type="Proteomes" id="UP000002526">
    <property type="component" value="Chromosome"/>
</dbReference>
<dbReference type="Pfam" id="PF01656">
    <property type="entry name" value="CbiA"/>
    <property type="match status" value="1"/>
</dbReference>
<dbReference type="OrthoDB" id="9804460at2"/>
<dbReference type="EMBL" id="BA000040">
    <property type="protein sequence ID" value="BAC52650.1"/>
    <property type="molecule type" value="Genomic_DNA"/>
</dbReference>
<dbReference type="PhylomeDB" id="Q89DQ4"/>
<dbReference type="SUPFAM" id="SSF52540">
    <property type="entry name" value="P-loop containing nucleoside triphosphate hydrolases"/>
    <property type="match status" value="1"/>
</dbReference>
<evidence type="ECO:0000313" key="2">
    <source>
        <dbReference type="EMBL" id="BAC52650.1"/>
    </source>
</evidence>
<dbReference type="KEGG" id="bja:bll7385"/>
<dbReference type="InterPro" id="IPR002586">
    <property type="entry name" value="CobQ/CobB/MinD/ParA_Nub-bd_dom"/>
</dbReference>
<dbReference type="Gene3D" id="3.40.50.300">
    <property type="entry name" value="P-loop containing nucleotide triphosphate hydrolases"/>
    <property type="match status" value="1"/>
</dbReference>
<proteinExistence type="predicted"/>
<dbReference type="AlphaFoldDB" id="Q89DQ4"/>
<dbReference type="PATRIC" id="fig|224911.5.peg.7595"/>
<name>Q89DQ4_BRADU</name>
<sequence length="274" mass="29215">MSCRAQQCDSKANTSCYFVAAEQLPVNFSFPNQRGDSFSEPGVNLEAEGMNVIVFASRKGGSGKSTLAAHLAAQIKASKQVMLVDADPQGSLTLWHKLRGTNEPPIKSAVNSVSGIVSAAKRDGYEWVLIDTPPNLSAVVDDAIKNATMVVIPARPGVFDVNAVQETIQMCRAARKPYAVVLNGAPAKRDEAESPIVTIAREALAKFRAPVWGGQITNRSDLLMALSHGEGAREYQAESRAAQEIARLWAAIERSVKAIRGTASASGAMHKQAA</sequence>
<dbReference type="InterPro" id="IPR050678">
    <property type="entry name" value="DNA_Partitioning_ATPase"/>
</dbReference>
<evidence type="ECO:0000259" key="1">
    <source>
        <dbReference type="Pfam" id="PF01656"/>
    </source>
</evidence>
<dbReference type="InterPro" id="IPR027417">
    <property type="entry name" value="P-loop_NTPase"/>
</dbReference>
<dbReference type="STRING" id="224911.AAV28_34610"/>
<dbReference type="InParanoid" id="Q89DQ4"/>
<evidence type="ECO:0000313" key="3">
    <source>
        <dbReference type="Proteomes" id="UP000002526"/>
    </source>
</evidence>
<dbReference type="HOGENOM" id="CLU_037612_5_3_5"/>
<dbReference type="eggNOG" id="COG1192">
    <property type="taxonomic scope" value="Bacteria"/>
</dbReference>
<dbReference type="EnsemblBacteria" id="BAC52650">
    <property type="protein sequence ID" value="BAC52650"/>
    <property type="gene ID" value="BAC52650"/>
</dbReference>
<protein>
    <submittedName>
        <fullName evidence="2">Bll7385 protein</fullName>
    </submittedName>
</protein>